<organism evidence="1 2">
    <name type="scientific">Drosophila gunungcola</name>
    <name type="common">fruit fly</name>
    <dbReference type="NCBI Taxonomy" id="103775"/>
    <lineage>
        <taxon>Eukaryota</taxon>
        <taxon>Metazoa</taxon>
        <taxon>Ecdysozoa</taxon>
        <taxon>Arthropoda</taxon>
        <taxon>Hexapoda</taxon>
        <taxon>Insecta</taxon>
        <taxon>Pterygota</taxon>
        <taxon>Neoptera</taxon>
        <taxon>Endopterygota</taxon>
        <taxon>Diptera</taxon>
        <taxon>Brachycera</taxon>
        <taxon>Muscomorpha</taxon>
        <taxon>Ephydroidea</taxon>
        <taxon>Drosophilidae</taxon>
        <taxon>Drosophila</taxon>
        <taxon>Sophophora</taxon>
    </lineage>
</organism>
<dbReference type="Proteomes" id="UP001059596">
    <property type="component" value="Unassembled WGS sequence"/>
</dbReference>
<dbReference type="AlphaFoldDB" id="A0A9P9YMB1"/>
<gene>
    <name evidence="1" type="ORF">M5D96_007774</name>
</gene>
<keyword evidence="2" id="KW-1185">Reference proteome</keyword>
<sequence>MEGKKPGHKAEKKHQMGWEMSSHLLTLCRLRMRSRGNGEPISRSTQEYKNRGETLLKTSTFTVFFLNKYKHSTKGIYVTPLNVFSVSNIYGLSILYDICTIFYYRTCLVIP</sequence>
<proteinExistence type="predicted"/>
<comment type="caution">
    <text evidence="1">The sequence shown here is derived from an EMBL/GenBank/DDBJ whole genome shotgun (WGS) entry which is preliminary data.</text>
</comment>
<name>A0A9P9YMB1_9MUSC</name>
<dbReference type="EMBL" id="JAMKOV010000006">
    <property type="protein sequence ID" value="KAI8039059.1"/>
    <property type="molecule type" value="Genomic_DNA"/>
</dbReference>
<evidence type="ECO:0000313" key="2">
    <source>
        <dbReference type="Proteomes" id="UP001059596"/>
    </source>
</evidence>
<reference evidence="1" key="1">
    <citation type="journal article" date="2023" name="Genome Biol. Evol.">
        <title>Long-read-based Genome Assembly of Drosophila gunungcola Reveals Fewer Chemosensory Genes in Flower-breeding Species.</title>
        <authorList>
            <person name="Negi A."/>
            <person name="Liao B.Y."/>
            <person name="Yeh S.D."/>
        </authorList>
    </citation>
    <scope>NUCLEOTIDE SEQUENCE</scope>
    <source>
        <strain evidence="1">Sukarami</strain>
    </source>
</reference>
<accession>A0A9P9YMB1</accession>
<protein>
    <submittedName>
        <fullName evidence="1">Uncharacterized protein</fullName>
    </submittedName>
</protein>
<feature type="non-terminal residue" evidence="1">
    <location>
        <position position="111"/>
    </location>
</feature>
<evidence type="ECO:0000313" key="1">
    <source>
        <dbReference type="EMBL" id="KAI8039059.1"/>
    </source>
</evidence>